<organism evidence="2 3">
    <name type="scientific">Phaseolus angularis</name>
    <name type="common">Azuki bean</name>
    <name type="synonym">Vigna angularis</name>
    <dbReference type="NCBI Taxonomy" id="3914"/>
    <lineage>
        <taxon>Eukaryota</taxon>
        <taxon>Viridiplantae</taxon>
        <taxon>Streptophyta</taxon>
        <taxon>Embryophyta</taxon>
        <taxon>Tracheophyta</taxon>
        <taxon>Spermatophyta</taxon>
        <taxon>Magnoliopsida</taxon>
        <taxon>eudicotyledons</taxon>
        <taxon>Gunneridae</taxon>
        <taxon>Pentapetalae</taxon>
        <taxon>rosids</taxon>
        <taxon>fabids</taxon>
        <taxon>Fabales</taxon>
        <taxon>Fabaceae</taxon>
        <taxon>Papilionoideae</taxon>
        <taxon>50 kb inversion clade</taxon>
        <taxon>NPAAA clade</taxon>
        <taxon>indigoferoid/millettioid clade</taxon>
        <taxon>Phaseoleae</taxon>
        <taxon>Vigna</taxon>
    </lineage>
</organism>
<sequence length="211" mass="23327">MGSEIIAAISVRGVFGAAFGGVKELLQIWEKRRGGAILELERKSNSLEVIQGSLQEFSGFWKTSCDSAEFCRNARSSKTGVRPRSEFSSVVLSVRPNERSSRASKWYVYPYTQSIIHTQVEKNNVSEPSLSQYGVVRGRTRAEAGGHVTPEHGDEGGEGRRCKKHGAGSTDKERLLAASGGRGTWMNRTYTGMRGIWRLCRTILPCPPDKF</sequence>
<evidence type="ECO:0000313" key="2">
    <source>
        <dbReference type="EMBL" id="KOM36927.1"/>
    </source>
</evidence>
<dbReference type="EMBL" id="CM003373">
    <property type="protein sequence ID" value="KOM36927.1"/>
    <property type="molecule type" value="Genomic_DNA"/>
</dbReference>
<dbReference type="Proteomes" id="UP000053144">
    <property type="component" value="Chromosome 3"/>
</dbReference>
<proteinExistence type="predicted"/>
<name>A0A0L9U2M1_PHAAN</name>
<evidence type="ECO:0000313" key="3">
    <source>
        <dbReference type="Proteomes" id="UP000053144"/>
    </source>
</evidence>
<reference evidence="3" key="1">
    <citation type="journal article" date="2015" name="Proc. Natl. Acad. Sci. U.S.A.">
        <title>Genome sequencing of adzuki bean (Vigna angularis) provides insight into high starch and low fat accumulation and domestication.</title>
        <authorList>
            <person name="Yang K."/>
            <person name="Tian Z."/>
            <person name="Chen C."/>
            <person name="Luo L."/>
            <person name="Zhao B."/>
            <person name="Wang Z."/>
            <person name="Yu L."/>
            <person name="Li Y."/>
            <person name="Sun Y."/>
            <person name="Li W."/>
            <person name="Chen Y."/>
            <person name="Li Y."/>
            <person name="Zhang Y."/>
            <person name="Ai D."/>
            <person name="Zhao J."/>
            <person name="Shang C."/>
            <person name="Ma Y."/>
            <person name="Wu B."/>
            <person name="Wang M."/>
            <person name="Gao L."/>
            <person name="Sun D."/>
            <person name="Zhang P."/>
            <person name="Guo F."/>
            <person name="Wang W."/>
            <person name="Li Y."/>
            <person name="Wang J."/>
            <person name="Varshney R.K."/>
            <person name="Wang J."/>
            <person name="Ling H.Q."/>
            <person name="Wan P."/>
        </authorList>
    </citation>
    <scope>NUCLEOTIDE SEQUENCE</scope>
    <source>
        <strain evidence="3">cv. Jingnong 6</strain>
    </source>
</reference>
<evidence type="ECO:0000256" key="1">
    <source>
        <dbReference type="SAM" id="MobiDB-lite"/>
    </source>
</evidence>
<gene>
    <name evidence="2" type="ORF">LR48_Vigan03g030800</name>
</gene>
<dbReference type="Gramene" id="KOM36927">
    <property type="protein sequence ID" value="KOM36927"/>
    <property type="gene ID" value="LR48_Vigan03g030800"/>
</dbReference>
<accession>A0A0L9U2M1</accession>
<dbReference type="AlphaFoldDB" id="A0A0L9U2M1"/>
<protein>
    <submittedName>
        <fullName evidence="2">Uncharacterized protein</fullName>
    </submittedName>
</protein>
<feature type="compositionally biased region" description="Basic and acidic residues" evidence="1">
    <location>
        <begin position="142"/>
        <end position="160"/>
    </location>
</feature>
<feature type="region of interest" description="Disordered" evidence="1">
    <location>
        <begin position="142"/>
        <end position="173"/>
    </location>
</feature>